<accession>A0A4U0VFK8</accession>
<dbReference type="OrthoDB" id="3820480at2759"/>
<gene>
    <name evidence="2" type="ORF">B0A54_03901</name>
</gene>
<dbReference type="Proteomes" id="UP000310066">
    <property type="component" value="Unassembled WGS sequence"/>
</dbReference>
<feature type="region of interest" description="Disordered" evidence="1">
    <location>
        <begin position="1"/>
        <end position="63"/>
    </location>
</feature>
<name>A0A4U0VFK8_9PEZI</name>
<evidence type="ECO:0000313" key="3">
    <source>
        <dbReference type="Proteomes" id="UP000310066"/>
    </source>
</evidence>
<evidence type="ECO:0000256" key="1">
    <source>
        <dbReference type="SAM" id="MobiDB-lite"/>
    </source>
</evidence>
<comment type="caution">
    <text evidence="2">The sequence shown here is derived from an EMBL/GenBank/DDBJ whole genome shotgun (WGS) entry which is preliminary data.</text>
</comment>
<organism evidence="2 3">
    <name type="scientific">Friedmanniomyces endolithicus</name>
    <dbReference type="NCBI Taxonomy" id="329885"/>
    <lineage>
        <taxon>Eukaryota</taxon>
        <taxon>Fungi</taxon>
        <taxon>Dikarya</taxon>
        <taxon>Ascomycota</taxon>
        <taxon>Pezizomycotina</taxon>
        <taxon>Dothideomycetes</taxon>
        <taxon>Dothideomycetidae</taxon>
        <taxon>Mycosphaerellales</taxon>
        <taxon>Teratosphaeriaceae</taxon>
        <taxon>Friedmanniomyces</taxon>
    </lineage>
</organism>
<proteinExistence type="predicted"/>
<sequence length="236" mass="27425">MPPERIFLPPAGQSTKLSGDYEADPDRITPPPRSRAVPQRRTPRSIEAAPSSEQHPAELNPTLQPRLAYRDKTDELDRIANKDAGAVAIIAAIRTVANEQNWQDLVIYRSRHLSKYKEAHDEDSVWETYKFTRWEVVSKLLDFVFLHLDIVAALGKTDYRSLWAHTQIEESITSRILGFVDFLATKSMIILRNRHSRDIEIRRWASAWEVIKWVEIFQVGTATFQEEEELLDFRIW</sequence>
<evidence type="ECO:0000313" key="2">
    <source>
        <dbReference type="EMBL" id="TKA46945.1"/>
    </source>
</evidence>
<dbReference type="AlphaFoldDB" id="A0A4U0VFK8"/>
<dbReference type="EMBL" id="NAJP01000007">
    <property type="protein sequence ID" value="TKA46945.1"/>
    <property type="molecule type" value="Genomic_DNA"/>
</dbReference>
<protein>
    <submittedName>
        <fullName evidence="2">Uncharacterized protein</fullName>
    </submittedName>
</protein>
<reference evidence="2 3" key="1">
    <citation type="submission" date="2017-03" db="EMBL/GenBank/DDBJ databases">
        <title>Genomes of endolithic fungi from Antarctica.</title>
        <authorList>
            <person name="Coleine C."/>
            <person name="Masonjones S."/>
            <person name="Stajich J.E."/>
        </authorList>
    </citation>
    <scope>NUCLEOTIDE SEQUENCE [LARGE SCALE GENOMIC DNA]</scope>
    <source>
        <strain evidence="2 3">CCFEE 5311</strain>
    </source>
</reference>